<dbReference type="FunFam" id="1.10.10.60:FF:000059">
    <property type="entry name" value="TGFB-induced factor homeobox 1"/>
    <property type="match status" value="1"/>
</dbReference>
<evidence type="ECO:0000256" key="2">
    <source>
        <dbReference type="ARBA" id="ARBA00023015"/>
    </source>
</evidence>
<dbReference type="InterPro" id="IPR009057">
    <property type="entry name" value="Homeodomain-like_sf"/>
</dbReference>
<evidence type="ECO:0000256" key="3">
    <source>
        <dbReference type="ARBA" id="ARBA00023125"/>
    </source>
</evidence>
<sequence>MSLPSIRQTFPELHLECPLAMTAAGLPSPSSMSSCHPRSPHTNAGSRKLSGYTISALPPPMEMASRSEIRSSFSHPPPSLKFEGDISVSRPREDVVHKLINTPMASETKHGPSEIANMPSLRNRSQDYGYPYHYSSNYHGSPPGATRPPESAPSSTDAVSGLQYQDARHCSDTCTSADLNKRKRRGNLPKETTEKLRAWFLTHLEHPYPTEDEKQDLMQQTGLQMNQISNWFINARRRQLPTMINNARVEADAATSRSLTGHHIQLPMLASAEYVSEYGGRREDRFPFSDSEAYGYEDGMYTSLT</sequence>
<comment type="subcellular location">
    <subcellularLocation>
        <location evidence="1 8">Nucleus</location>
    </subcellularLocation>
</comment>
<feature type="domain" description="Homeobox" evidence="10">
    <location>
        <begin position="179"/>
        <end position="242"/>
    </location>
</feature>
<evidence type="ECO:0000256" key="5">
    <source>
        <dbReference type="ARBA" id="ARBA00023163"/>
    </source>
</evidence>
<dbReference type="SUPFAM" id="SSF46689">
    <property type="entry name" value="Homeodomain-like"/>
    <property type="match status" value="1"/>
</dbReference>
<dbReference type="Proteomes" id="UP000732380">
    <property type="component" value="Unassembled WGS sequence"/>
</dbReference>
<feature type="region of interest" description="Disordered" evidence="9">
    <location>
        <begin position="26"/>
        <end position="51"/>
    </location>
</feature>
<evidence type="ECO:0000256" key="4">
    <source>
        <dbReference type="ARBA" id="ARBA00023155"/>
    </source>
</evidence>
<feature type="region of interest" description="Disordered" evidence="9">
    <location>
        <begin position="105"/>
        <end position="164"/>
    </location>
</feature>
<keyword evidence="5" id="KW-0804">Transcription</keyword>
<organism evidence="11 12">
    <name type="scientific">Claviceps humidiphila</name>
    <dbReference type="NCBI Taxonomy" id="1294629"/>
    <lineage>
        <taxon>Eukaryota</taxon>
        <taxon>Fungi</taxon>
        <taxon>Dikarya</taxon>
        <taxon>Ascomycota</taxon>
        <taxon>Pezizomycotina</taxon>
        <taxon>Sordariomycetes</taxon>
        <taxon>Hypocreomycetidae</taxon>
        <taxon>Hypocreales</taxon>
        <taxon>Clavicipitaceae</taxon>
        <taxon>Claviceps</taxon>
    </lineage>
</organism>
<evidence type="ECO:0000256" key="9">
    <source>
        <dbReference type="SAM" id="MobiDB-lite"/>
    </source>
</evidence>
<dbReference type="GO" id="GO:0006355">
    <property type="term" value="P:regulation of DNA-templated transcription"/>
    <property type="evidence" value="ECO:0007669"/>
    <property type="project" value="InterPro"/>
</dbReference>
<accession>A0A9P7TTX9</accession>
<proteinExistence type="inferred from homology"/>
<dbReference type="GO" id="GO:0005634">
    <property type="term" value="C:nucleus"/>
    <property type="evidence" value="ECO:0007669"/>
    <property type="project" value="UniProtKB-SubCell"/>
</dbReference>
<keyword evidence="6 8" id="KW-0539">Nucleus</keyword>
<dbReference type="GO" id="GO:0003677">
    <property type="term" value="F:DNA binding"/>
    <property type="evidence" value="ECO:0007669"/>
    <property type="project" value="UniProtKB-UniRule"/>
</dbReference>
<dbReference type="PROSITE" id="PS50071">
    <property type="entry name" value="HOMEOBOX_2"/>
    <property type="match status" value="1"/>
</dbReference>
<dbReference type="CDD" id="cd00086">
    <property type="entry name" value="homeodomain"/>
    <property type="match status" value="1"/>
</dbReference>
<comment type="similarity">
    <text evidence="7">Belongs to the TALE/TGIF homeobox family.</text>
</comment>
<dbReference type="SMART" id="SM00389">
    <property type="entry name" value="HOX"/>
    <property type="match status" value="1"/>
</dbReference>
<dbReference type="PANTHER" id="PTHR11850">
    <property type="entry name" value="HOMEOBOX PROTEIN TRANSCRIPTION FACTORS"/>
    <property type="match status" value="1"/>
</dbReference>
<keyword evidence="3 8" id="KW-0238">DNA-binding</keyword>
<evidence type="ECO:0000256" key="8">
    <source>
        <dbReference type="PROSITE-ProRule" id="PRU00108"/>
    </source>
</evidence>
<dbReference type="EMBL" id="SRQM01000147">
    <property type="protein sequence ID" value="KAG6117215.1"/>
    <property type="molecule type" value="Genomic_DNA"/>
</dbReference>
<dbReference type="PROSITE" id="PS51257">
    <property type="entry name" value="PROKAR_LIPOPROTEIN"/>
    <property type="match status" value="1"/>
</dbReference>
<evidence type="ECO:0000259" key="10">
    <source>
        <dbReference type="PROSITE" id="PS50071"/>
    </source>
</evidence>
<name>A0A9P7TTX9_9HYPO</name>
<evidence type="ECO:0000256" key="1">
    <source>
        <dbReference type="ARBA" id="ARBA00004123"/>
    </source>
</evidence>
<dbReference type="Pfam" id="PF05920">
    <property type="entry name" value="Homeobox_KN"/>
    <property type="match status" value="1"/>
</dbReference>
<dbReference type="InterPro" id="IPR050224">
    <property type="entry name" value="TALE_homeobox"/>
</dbReference>
<evidence type="ECO:0000313" key="12">
    <source>
        <dbReference type="Proteomes" id="UP000732380"/>
    </source>
</evidence>
<protein>
    <recommendedName>
        <fullName evidence="10">Homeobox domain-containing protein</fullName>
    </recommendedName>
</protein>
<keyword evidence="4 8" id="KW-0371">Homeobox</keyword>
<evidence type="ECO:0000256" key="6">
    <source>
        <dbReference type="ARBA" id="ARBA00023242"/>
    </source>
</evidence>
<dbReference type="InterPro" id="IPR001356">
    <property type="entry name" value="HD"/>
</dbReference>
<keyword evidence="12" id="KW-1185">Reference proteome</keyword>
<evidence type="ECO:0000256" key="7">
    <source>
        <dbReference type="ARBA" id="ARBA00038021"/>
    </source>
</evidence>
<feature type="compositionally biased region" description="Low complexity" evidence="9">
    <location>
        <begin position="27"/>
        <end position="37"/>
    </location>
</feature>
<dbReference type="Gene3D" id="1.10.10.60">
    <property type="entry name" value="Homeodomain-like"/>
    <property type="match status" value="1"/>
</dbReference>
<dbReference type="InterPro" id="IPR008422">
    <property type="entry name" value="KN_HD"/>
</dbReference>
<keyword evidence="2" id="KW-0805">Transcription regulation</keyword>
<comment type="caution">
    <text evidence="11">The sequence shown here is derived from an EMBL/GenBank/DDBJ whole genome shotgun (WGS) entry which is preliminary data.</text>
</comment>
<evidence type="ECO:0000313" key="11">
    <source>
        <dbReference type="EMBL" id="KAG6117215.1"/>
    </source>
</evidence>
<dbReference type="AlphaFoldDB" id="A0A9P7TTX9"/>
<reference evidence="11 12" key="1">
    <citation type="journal article" date="2020" name="bioRxiv">
        <title>Whole genome comparisons of ergot fungi reveals the divergence and evolution of species within the genus Claviceps are the result of varying mechanisms driving genome evolution and host range expansion.</title>
        <authorList>
            <person name="Wyka S.A."/>
            <person name="Mondo S.J."/>
            <person name="Liu M."/>
            <person name="Dettman J."/>
            <person name="Nalam V."/>
            <person name="Broders K.D."/>
        </authorList>
    </citation>
    <scope>NUCLEOTIDE SEQUENCE [LARGE SCALE GENOMIC DNA]</scope>
    <source>
        <strain evidence="11 12">LM576</strain>
    </source>
</reference>
<feature type="DNA-binding region" description="Homeobox" evidence="8">
    <location>
        <begin position="181"/>
        <end position="243"/>
    </location>
</feature>
<gene>
    <name evidence="11" type="ORF">E4U13_001249</name>
</gene>